<dbReference type="HOGENOM" id="CLU_099734_0_0_5"/>
<keyword evidence="2" id="KW-0813">Transport</keyword>
<dbReference type="eggNOG" id="ENOG50333TQ">
    <property type="taxonomic scope" value="Bacteria"/>
</dbReference>
<feature type="region of interest" description="Disordered" evidence="7">
    <location>
        <begin position="14"/>
        <end position="45"/>
    </location>
</feature>
<keyword evidence="4" id="KW-0809">Transit peptide</keyword>
<evidence type="ECO:0000256" key="6">
    <source>
        <dbReference type="ARBA" id="ARBA00023136"/>
    </source>
</evidence>
<dbReference type="KEGG" id="mno:Mnod_2210"/>
<dbReference type="Proteomes" id="UP000008207">
    <property type="component" value="Chromosome"/>
</dbReference>
<sequence>MSISFASTPGIGHNSGCTLPIVPPPSWPPGTQVRISRRQRPVTTSGRARDGEWVLRFERHTAPEIEPLMGWTAGDDTLATQVELRFASREDAVAYAERQGLCYRLDGCAVPVGCAAKLPSNREYSDTAGQLYATALTWMDASYGRAIVERRPDFERALVNPAAVFGSPAEVLHDPSLLLSEKREVLRRWAWDAWLLEVAADEAMAGGEPSQLDEVTEALAALDRAERTRLIIVTRTDGEERLRSGLRA</sequence>
<dbReference type="AlphaFoldDB" id="B8I9W2"/>
<organism evidence="8 9">
    <name type="scientific">Methylobacterium nodulans (strain LMG 21967 / CNCM I-2342 / ORS 2060)</name>
    <dbReference type="NCBI Taxonomy" id="460265"/>
    <lineage>
        <taxon>Bacteria</taxon>
        <taxon>Pseudomonadati</taxon>
        <taxon>Pseudomonadota</taxon>
        <taxon>Alphaproteobacteria</taxon>
        <taxon>Hyphomicrobiales</taxon>
        <taxon>Methylobacteriaceae</taxon>
        <taxon>Methylobacterium</taxon>
    </lineage>
</organism>
<proteinExistence type="predicted"/>
<keyword evidence="3" id="KW-0679">Respiratory chain</keyword>
<keyword evidence="9" id="KW-1185">Reference proteome</keyword>
<protein>
    <submittedName>
        <fullName evidence="8">ETC complex I subunit conserved region</fullName>
    </submittedName>
</protein>
<dbReference type="InterPro" id="IPR038532">
    <property type="entry name" value="NDUFS4-like_sf"/>
</dbReference>
<comment type="subcellular location">
    <subcellularLocation>
        <location evidence="1">Membrane</location>
    </subcellularLocation>
</comment>
<dbReference type="RefSeq" id="WP_015928875.1">
    <property type="nucleotide sequence ID" value="NC_011894.1"/>
</dbReference>
<evidence type="ECO:0000256" key="3">
    <source>
        <dbReference type="ARBA" id="ARBA00022660"/>
    </source>
</evidence>
<dbReference type="GO" id="GO:0022900">
    <property type="term" value="P:electron transport chain"/>
    <property type="evidence" value="ECO:0007669"/>
    <property type="project" value="InterPro"/>
</dbReference>
<dbReference type="Gene3D" id="3.30.160.190">
    <property type="entry name" value="atu1810 like domain"/>
    <property type="match status" value="1"/>
</dbReference>
<evidence type="ECO:0000256" key="7">
    <source>
        <dbReference type="SAM" id="MobiDB-lite"/>
    </source>
</evidence>
<keyword evidence="5" id="KW-0249">Electron transport</keyword>
<dbReference type="EMBL" id="CP001349">
    <property type="protein sequence ID" value="ACL57190.1"/>
    <property type="molecule type" value="Genomic_DNA"/>
</dbReference>
<accession>B8I9W2</accession>
<gene>
    <name evidence="8" type="ordered locus">Mnod_2210</name>
</gene>
<keyword evidence="6" id="KW-0472">Membrane</keyword>
<dbReference type="STRING" id="460265.Mnod_2210"/>
<evidence type="ECO:0000256" key="5">
    <source>
        <dbReference type="ARBA" id="ARBA00022982"/>
    </source>
</evidence>
<dbReference type="OrthoDB" id="7267013at2"/>
<evidence type="ECO:0000256" key="4">
    <source>
        <dbReference type="ARBA" id="ARBA00022946"/>
    </source>
</evidence>
<name>B8I9W2_METNO</name>
<dbReference type="InterPro" id="IPR006885">
    <property type="entry name" value="NADH_UbQ_FeS_4_mit-like"/>
</dbReference>
<reference evidence="8 9" key="1">
    <citation type="submission" date="2009-01" db="EMBL/GenBank/DDBJ databases">
        <title>Complete sequence of chromosome of Methylobacterium nodulans ORS 2060.</title>
        <authorList>
            <consortium name="US DOE Joint Genome Institute"/>
            <person name="Lucas S."/>
            <person name="Copeland A."/>
            <person name="Lapidus A."/>
            <person name="Glavina del Rio T."/>
            <person name="Dalin E."/>
            <person name="Tice H."/>
            <person name="Bruce D."/>
            <person name="Goodwin L."/>
            <person name="Pitluck S."/>
            <person name="Sims D."/>
            <person name="Brettin T."/>
            <person name="Detter J.C."/>
            <person name="Han C."/>
            <person name="Larimer F."/>
            <person name="Land M."/>
            <person name="Hauser L."/>
            <person name="Kyrpides N."/>
            <person name="Ivanova N."/>
            <person name="Marx C.J."/>
            <person name="Richardson P."/>
        </authorList>
    </citation>
    <scope>NUCLEOTIDE SEQUENCE [LARGE SCALE GENOMIC DNA]</scope>
    <source>
        <strain evidence="9">LMG 21967 / CNCM I-2342 / ORS 2060</strain>
    </source>
</reference>
<evidence type="ECO:0000313" key="9">
    <source>
        <dbReference type="Proteomes" id="UP000008207"/>
    </source>
</evidence>
<evidence type="ECO:0000256" key="2">
    <source>
        <dbReference type="ARBA" id="ARBA00022448"/>
    </source>
</evidence>
<evidence type="ECO:0000313" key="8">
    <source>
        <dbReference type="EMBL" id="ACL57190.1"/>
    </source>
</evidence>
<evidence type="ECO:0000256" key="1">
    <source>
        <dbReference type="ARBA" id="ARBA00004370"/>
    </source>
</evidence>
<dbReference type="Pfam" id="PF04800">
    <property type="entry name" value="NDUS4"/>
    <property type="match status" value="1"/>
</dbReference>
<dbReference type="GO" id="GO:0016020">
    <property type="term" value="C:membrane"/>
    <property type="evidence" value="ECO:0007669"/>
    <property type="project" value="UniProtKB-SubCell"/>
</dbReference>